<dbReference type="Proteomes" id="UP001597097">
    <property type="component" value="Unassembled WGS sequence"/>
</dbReference>
<evidence type="ECO:0000313" key="3">
    <source>
        <dbReference type="Proteomes" id="UP001597097"/>
    </source>
</evidence>
<accession>A0ABW4GGX0</accession>
<organism evidence="2 3">
    <name type="scientific">Nonomuraea guangzhouensis</name>
    <dbReference type="NCBI Taxonomy" id="1291555"/>
    <lineage>
        <taxon>Bacteria</taxon>
        <taxon>Bacillati</taxon>
        <taxon>Actinomycetota</taxon>
        <taxon>Actinomycetes</taxon>
        <taxon>Streptosporangiales</taxon>
        <taxon>Streptosporangiaceae</taxon>
        <taxon>Nonomuraea</taxon>
    </lineage>
</organism>
<protein>
    <recommendedName>
        <fullName evidence="4">WD40 repeat domain-containing protein</fullName>
    </recommendedName>
</protein>
<dbReference type="EMBL" id="JBHUCM010000019">
    <property type="protein sequence ID" value="MFD1540367.1"/>
    <property type="molecule type" value="Genomic_DNA"/>
</dbReference>
<comment type="caution">
    <text evidence="2">The sequence shown here is derived from an EMBL/GenBank/DDBJ whole genome shotgun (WGS) entry which is preliminary data.</text>
</comment>
<dbReference type="RefSeq" id="WP_219526818.1">
    <property type="nucleotide sequence ID" value="NZ_JAHKRM010000001.1"/>
</dbReference>
<evidence type="ECO:0000256" key="1">
    <source>
        <dbReference type="SAM" id="SignalP"/>
    </source>
</evidence>
<proteinExistence type="predicted"/>
<feature type="signal peptide" evidence="1">
    <location>
        <begin position="1"/>
        <end position="23"/>
    </location>
</feature>
<evidence type="ECO:0008006" key="4">
    <source>
        <dbReference type="Google" id="ProtNLM"/>
    </source>
</evidence>
<evidence type="ECO:0000313" key="2">
    <source>
        <dbReference type="EMBL" id="MFD1540367.1"/>
    </source>
</evidence>
<sequence length="346" mass="37963">MFFRSIAATFAAMVIIVAGVPSASAQAPRSIKLAGTSGELYDQQGAVRLASYSLVFDAGQGYYGYMRTGDKFGKTPYREALVAPGQRWVAGIPDYRLWMAMRKIDLIDRKSGRTYTIALPAPVTSPEWSPDGRTLLLTAYQEHRDGSLTIIGFITLNVTDRVPHLVKTGPRHRVTDWAIGRSFRFYFAGQADGVLARHDAAESPSAKSRIAVYGLDGKRRRFYTGVGVFDEWSAGTVSSPSGRFFATVVRKNDNGRDIGIVEASTGKILHRVGGRGIQAFAGWYDDEHVILKRERGKTVTFQRVAFSGVADLDLIKEKLIAGPADYKPHLERVNFVPSSPPDAGRG</sequence>
<keyword evidence="3" id="KW-1185">Reference proteome</keyword>
<gene>
    <name evidence="2" type="ORF">ACFSJ0_25155</name>
</gene>
<keyword evidence="1" id="KW-0732">Signal</keyword>
<feature type="chain" id="PRO_5046715283" description="WD40 repeat domain-containing protein" evidence="1">
    <location>
        <begin position="24"/>
        <end position="346"/>
    </location>
</feature>
<reference evidence="3" key="1">
    <citation type="journal article" date="2019" name="Int. J. Syst. Evol. Microbiol.">
        <title>The Global Catalogue of Microorganisms (GCM) 10K type strain sequencing project: providing services to taxonomists for standard genome sequencing and annotation.</title>
        <authorList>
            <consortium name="The Broad Institute Genomics Platform"/>
            <consortium name="The Broad Institute Genome Sequencing Center for Infectious Disease"/>
            <person name="Wu L."/>
            <person name="Ma J."/>
        </authorList>
    </citation>
    <scope>NUCLEOTIDE SEQUENCE [LARGE SCALE GENOMIC DNA]</scope>
    <source>
        <strain evidence="3">CGMCC 1.15399</strain>
    </source>
</reference>
<name>A0ABW4GGX0_9ACTN</name>